<proteinExistence type="predicted"/>
<accession>A0A1I2NVJ5</accession>
<dbReference type="Gene3D" id="1.10.10.60">
    <property type="entry name" value="Homeodomain-like"/>
    <property type="match status" value="2"/>
</dbReference>
<feature type="domain" description="HTH araC/xylS-type" evidence="4">
    <location>
        <begin position="208"/>
        <end position="306"/>
    </location>
</feature>
<name>A0A1I2NVJ5_9BACT</name>
<dbReference type="PROSITE" id="PS01124">
    <property type="entry name" value="HTH_ARAC_FAMILY_2"/>
    <property type="match status" value="1"/>
</dbReference>
<evidence type="ECO:0000256" key="1">
    <source>
        <dbReference type="ARBA" id="ARBA00023015"/>
    </source>
</evidence>
<dbReference type="STRING" id="435880.SAMN04487988_101221"/>
<dbReference type="InterPro" id="IPR018060">
    <property type="entry name" value="HTH_AraC"/>
</dbReference>
<dbReference type="InterPro" id="IPR009057">
    <property type="entry name" value="Homeodomain-like_sf"/>
</dbReference>
<keyword evidence="1" id="KW-0805">Transcription regulation</keyword>
<dbReference type="GO" id="GO:0043565">
    <property type="term" value="F:sequence-specific DNA binding"/>
    <property type="evidence" value="ECO:0007669"/>
    <property type="project" value="InterPro"/>
</dbReference>
<dbReference type="Pfam" id="PF06719">
    <property type="entry name" value="AraC_N"/>
    <property type="match status" value="1"/>
</dbReference>
<dbReference type="PROSITE" id="PS00041">
    <property type="entry name" value="HTH_ARAC_FAMILY_1"/>
    <property type="match status" value="1"/>
</dbReference>
<evidence type="ECO:0000256" key="2">
    <source>
        <dbReference type="ARBA" id="ARBA00023125"/>
    </source>
</evidence>
<evidence type="ECO:0000313" key="5">
    <source>
        <dbReference type="EMBL" id="SFG05241.1"/>
    </source>
</evidence>
<keyword evidence="3" id="KW-0804">Transcription</keyword>
<dbReference type="Proteomes" id="UP000199642">
    <property type="component" value="Unassembled WGS sequence"/>
</dbReference>
<dbReference type="InterPro" id="IPR009594">
    <property type="entry name" value="Tscrpt_reg_HTH_AraC_N"/>
</dbReference>
<dbReference type="SMART" id="SM00342">
    <property type="entry name" value="HTH_ARAC"/>
    <property type="match status" value="1"/>
</dbReference>
<evidence type="ECO:0000313" key="6">
    <source>
        <dbReference type="Proteomes" id="UP000199642"/>
    </source>
</evidence>
<keyword evidence="6" id="KW-1185">Reference proteome</keyword>
<organism evidence="5 6">
    <name type="scientific">Algoriphagus hitonicola</name>
    <dbReference type="NCBI Taxonomy" id="435880"/>
    <lineage>
        <taxon>Bacteria</taxon>
        <taxon>Pseudomonadati</taxon>
        <taxon>Bacteroidota</taxon>
        <taxon>Cytophagia</taxon>
        <taxon>Cytophagales</taxon>
        <taxon>Cyclobacteriaceae</taxon>
        <taxon>Algoriphagus</taxon>
    </lineage>
</organism>
<keyword evidence="2" id="KW-0238">DNA-binding</keyword>
<dbReference type="PANTHER" id="PTHR43280:SF28">
    <property type="entry name" value="HTH-TYPE TRANSCRIPTIONAL ACTIVATOR RHAS"/>
    <property type="match status" value="1"/>
</dbReference>
<dbReference type="AlphaFoldDB" id="A0A1I2NVJ5"/>
<evidence type="ECO:0000256" key="3">
    <source>
        <dbReference type="ARBA" id="ARBA00023163"/>
    </source>
</evidence>
<sequence>MMSQSNFISGVPWRNPKDLKTLVENRTTYTLEDCELNIFETHQEAADVNLVFGDLVLTTMLKGKKVMHLFDKPGFDYLPGESVIVPPNEVMKIDFPEAKWENPTQCIALSISKEMIENTFNMLNERFSNRVLTQEWGLDLSYFHLINTNELSEIINRFIKIGVKERSREKDLIASLALKELLIRLSQTQARDMLEKTYKQLASGNRLAYVVDYIKQRIREELSLEELANQACMSKAHFLRSFKQELGLTPMEYVLKERLKLAKNYLKLGGFQIKEVAIMAGFKNISYFIRAFKQEFGKTPKVYQTGLAG</sequence>
<dbReference type="EMBL" id="FOPC01000001">
    <property type="protein sequence ID" value="SFG05241.1"/>
    <property type="molecule type" value="Genomic_DNA"/>
</dbReference>
<dbReference type="PANTHER" id="PTHR43280">
    <property type="entry name" value="ARAC-FAMILY TRANSCRIPTIONAL REGULATOR"/>
    <property type="match status" value="1"/>
</dbReference>
<dbReference type="SUPFAM" id="SSF46689">
    <property type="entry name" value="Homeodomain-like"/>
    <property type="match status" value="2"/>
</dbReference>
<reference evidence="6" key="1">
    <citation type="submission" date="2016-10" db="EMBL/GenBank/DDBJ databases">
        <authorList>
            <person name="Varghese N."/>
            <person name="Submissions S."/>
        </authorList>
    </citation>
    <scope>NUCLEOTIDE SEQUENCE [LARGE SCALE GENOMIC DNA]</scope>
    <source>
        <strain evidence="6">DSM 19315</strain>
    </source>
</reference>
<dbReference type="PRINTS" id="PR00032">
    <property type="entry name" value="HTHARAC"/>
</dbReference>
<dbReference type="InterPro" id="IPR020449">
    <property type="entry name" value="Tscrpt_reg_AraC-type_HTH"/>
</dbReference>
<evidence type="ECO:0000259" key="4">
    <source>
        <dbReference type="PROSITE" id="PS01124"/>
    </source>
</evidence>
<dbReference type="Pfam" id="PF12833">
    <property type="entry name" value="HTH_18"/>
    <property type="match status" value="1"/>
</dbReference>
<protein>
    <submittedName>
        <fullName evidence="5">Transcriptional regulator, AraC family</fullName>
    </submittedName>
</protein>
<dbReference type="InterPro" id="IPR018062">
    <property type="entry name" value="HTH_AraC-typ_CS"/>
</dbReference>
<dbReference type="GO" id="GO:0003700">
    <property type="term" value="F:DNA-binding transcription factor activity"/>
    <property type="evidence" value="ECO:0007669"/>
    <property type="project" value="InterPro"/>
</dbReference>
<gene>
    <name evidence="5" type="ORF">SAMN04487988_101221</name>
</gene>